<organism evidence="2 3">
    <name type="scientific">Salinibacterium xinjiangense</name>
    <dbReference type="NCBI Taxonomy" id="386302"/>
    <lineage>
        <taxon>Bacteria</taxon>
        <taxon>Bacillati</taxon>
        <taxon>Actinomycetota</taxon>
        <taxon>Actinomycetes</taxon>
        <taxon>Micrococcales</taxon>
        <taxon>Microbacteriaceae</taxon>
        <taxon>Salinibacterium</taxon>
    </lineage>
</organism>
<dbReference type="EMBL" id="OCST01000003">
    <property type="protein sequence ID" value="SOE66305.1"/>
    <property type="molecule type" value="Genomic_DNA"/>
</dbReference>
<evidence type="ECO:0000313" key="2">
    <source>
        <dbReference type="EMBL" id="SOE66305.1"/>
    </source>
</evidence>
<sequence>MALDDHPNVFRFEGHTWASLAPRELALSQLRAQRDWDMTNAKLQRWWVAITIGAIAGVAATLAFGTAAALAPALYLLLLPIGFGIGAVLGALVNKRFNPTGQHASLPGRPTTVPLIRVPPRVARAATAEATAAQIIEWSNRGFVE</sequence>
<accession>A0A2C8ZMR5</accession>
<dbReference type="OrthoDB" id="5118283at2"/>
<keyword evidence="1" id="KW-0472">Membrane</keyword>
<dbReference type="Proteomes" id="UP000219440">
    <property type="component" value="Unassembled WGS sequence"/>
</dbReference>
<evidence type="ECO:0000313" key="3">
    <source>
        <dbReference type="Proteomes" id="UP000219440"/>
    </source>
</evidence>
<keyword evidence="3" id="KW-1185">Reference proteome</keyword>
<keyword evidence="1" id="KW-0812">Transmembrane</keyword>
<name>A0A2C8ZMR5_9MICO</name>
<proteinExistence type="predicted"/>
<feature type="transmembrane region" description="Helical" evidence="1">
    <location>
        <begin position="73"/>
        <end position="93"/>
    </location>
</feature>
<dbReference type="AlphaFoldDB" id="A0A2C8ZMR5"/>
<dbReference type="RefSeq" id="WP_097060801.1">
    <property type="nucleotide sequence ID" value="NZ_BMLC01000001.1"/>
</dbReference>
<feature type="transmembrane region" description="Helical" evidence="1">
    <location>
        <begin position="46"/>
        <end position="67"/>
    </location>
</feature>
<evidence type="ECO:0000256" key="1">
    <source>
        <dbReference type="SAM" id="Phobius"/>
    </source>
</evidence>
<protein>
    <submittedName>
        <fullName evidence="2">Uncharacterized protein</fullName>
    </submittedName>
</protein>
<keyword evidence="1" id="KW-1133">Transmembrane helix</keyword>
<reference evidence="2 3" key="1">
    <citation type="submission" date="2017-09" db="EMBL/GenBank/DDBJ databases">
        <authorList>
            <person name="Ehlers B."/>
            <person name="Leendertz F.H."/>
        </authorList>
    </citation>
    <scope>NUCLEOTIDE SEQUENCE [LARGE SCALE GENOMIC DNA]</scope>
    <source>
        <strain evidence="2 3">CGMCC 1.05381</strain>
    </source>
</reference>
<gene>
    <name evidence="2" type="ORF">SAMN06296378_1709</name>
</gene>